<dbReference type="Pfam" id="PF16363">
    <property type="entry name" value="GDP_Man_Dehyd"/>
    <property type="match status" value="1"/>
</dbReference>
<dbReference type="GO" id="GO:0033705">
    <property type="term" value="F:GDP-4-dehydro-6-deoxy-D-mannose reductase activity"/>
    <property type="evidence" value="ECO:0007669"/>
    <property type="project" value="UniProtKB-EC"/>
</dbReference>
<feature type="domain" description="NAD(P)-binding" evidence="1">
    <location>
        <begin position="5"/>
        <end position="302"/>
    </location>
</feature>
<dbReference type="Proteomes" id="UP000730618">
    <property type="component" value="Unassembled WGS sequence"/>
</dbReference>
<gene>
    <name evidence="2" type="primary">rmd_1</name>
    <name evidence="2" type="ORF">PAECIP111802_01865</name>
</gene>
<organism evidence="2 3">
    <name type="scientific">Paenibacillus allorhizosphaerae</name>
    <dbReference type="NCBI Taxonomy" id="2849866"/>
    <lineage>
        <taxon>Bacteria</taxon>
        <taxon>Bacillati</taxon>
        <taxon>Bacillota</taxon>
        <taxon>Bacilli</taxon>
        <taxon>Bacillales</taxon>
        <taxon>Paenibacillaceae</taxon>
        <taxon>Paenibacillus</taxon>
    </lineage>
</organism>
<sequence>MMRVLVTGAGGFVGKHLVSELKNRNYEVIAAASSSREDAAAGKLHGLDITDLAAVKAFIGRTRPDTIFHLAAQSNVMKAWHHPSAAVTVNTVGSLHLLQAIQEVCPGSRMINVGSGDEYGLAGKQGMPLSEETACQPQNPYAVSKFAAGQLVLQMAKKNNLQAIHVRAFNHFGPGQEEGFAVSDFSSQIASIEKGLLSPVIRVGDLSAQRDFTYISDIIAAYVALVETDVPNGVYNVCSSIPRMISTVLEHLVQMSDVDIRIETDVAKLRPSEVPIFVGASGLLEQVTGWKPKTVFLDGLERTLDWWRSRVGL</sequence>
<dbReference type="EC" id="1.1.1.281" evidence="2"/>
<evidence type="ECO:0000259" key="1">
    <source>
        <dbReference type="Pfam" id="PF16363"/>
    </source>
</evidence>
<evidence type="ECO:0000313" key="3">
    <source>
        <dbReference type="Proteomes" id="UP000730618"/>
    </source>
</evidence>
<dbReference type="RefSeq" id="WP_218098197.1">
    <property type="nucleotide sequence ID" value="NZ_CAJVCE010000004.1"/>
</dbReference>
<reference evidence="2 3" key="1">
    <citation type="submission" date="2021-06" db="EMBL/GenBank/DDBJ databases">
        <authorList>
            <person name="Criscuolo A."/>
        </authorList>
    </citation>
    <scope>NUCLEOTIDE SEQUENCE [LARGE SCALE GENOMIC DNA]</scope>
    <source>
        <strain evidence="3">CIP 111802</strain>
    </source>
</reference>
<protein>
    <submittedName>
        <fullName evidence="2">GDP-6-deoxy-D-mannose reductase</fullName>
        <ecNumber evidence="2">1.1.1.281</ecNumber>
    </submittedName>
</protein>
<evidence type="ECO:0000313" key="2">
    <source>
        <dbReference type="EMBL" id="CAG7632636.1"/>
    </source>
</evidence>
<dbReference type="PANTHER" id="PTHR43000">
    <property type="entry name" value="DTDP-D-GLUCOSE 4,6-DEHYDRATASE-RELATED"/>
    <property type="match status" value="1"/>
</dbReference>
<keyword evidence="2" id="KW-0560">Oxidoreductase</keyword>
<accession>A0ABM8VEU6</accession>
<comment type="caution">
    <text evidence="2">The sequence shown here is derived from an EMBL/GenBank/DDBJ whole genome shotgun (WGS) entry which is preliminary data.</text>
</comment>
<dbReference type="InterPro" id="IPR016040">
    <property type="entry name" value="NAD(P)-bd_dom"/>
</dbReference>
<proteinExistence type="predicted"/>
<dbReference type="EMBL" id="CAJVCE010000004">
    <property type="protein sequence ID" value="CAG7632636.1"/>
    <property type="molecule type" value="Genomic_DNA"/>
</dbReference>
<keyword evidence="3" id="KW-1185">Reference proteome</keyword>
<dbReference type="PROSITE" id="PS00061">
    <property type="entry name" value="ADH_SHORT"/>
    <property type="match status" value="1"/>
</dbReference>
<name>A0ABM8VEU6_9BACL</name>
<dbReference type="InterPro" id="IPR020904">
    <property type="entry name" value="Sc_DH/Rdtase_CS"/>
</dbReference>